<protein>
    <submittedName>
        <fullName evidence="1">Uncharacterized protein</fullName>
    </submittedName>
</protein>
<comment type="caution">
    <text evidence="1">The sequence shown here is derived from an EMBL/GenBank/DDBJ whole genome shotgun (WGS) entry which is preliminary data.</text>
</comment>
<evidence type="ECO:0000313" key="2">
    <source>
        <dbReference type="Proteomes" id="UP000288805"/>
    </source>
</evidence>
<gene>
    <name evidence="1" type="ORF">CK203_006713</name>
</gene>
<organism evidence="1 2">
    <name type="scientific">Vitis vinifera</name>
    <name type="common">Grape</name>
    <dbReference type="NCBI Taxonomy" id="29760"/>
    <lineage>
        <taxon>Eukaryota</taxon>
        <taxon>Viridiplantae</taxon>
        <taxon>Streptophyta</taxon>
        <taxon>Embryophyta</taxon>
        <taxon>Tracheophyta</taxon>
        <taxon>Spermatophyta</taxon>
        <taxon>Magnoliopsida</taxon>
        <taxon>eudicotyledons</taxon>
        <taxon>Gunneridae</taxon>
        <taxon>Pentapetalae</taxon>
        <taxon>rosids</taxon>
        <taxon>Vitales</taxon>
        <taxon>Vitaceae</taxon>
        <taxon>Viteae</taxon>
        <taxon>Vitis</taxon>
    </lineage>
</organism>
<proteinExistence type="predicted"/>
<name>A0A438KAQ7_VITVI</name>
<dbReference type="Gene3D" id="3.10.10.10">
    <property type="entry name" value="HIV Type 1 Reverse Transcriptase, subunit A, domain 1"/>
    <property type="match status" value="1"/>
</dbReference>
<sequence length="349" mass="38968">MVVMTMLLRRHDMEPWARASSGTWHGSSMPWMKGINNVSAPGSTIAAIVTGCMKCNAVMGGNSRGHGLENYLECEVPHDLDNGLCARVEEVANEFEVQRSLLEGHDRFVKENITRFIIDVKAILKEFQAKIQLLEGDIMLLKMANEQVTITTMYLSGDAKWCWCTRTSDDTESNKPHITHRVEMPRSKGCLLAMGTRDCLVDYKLSTPPLVNGQRVVAMVDNGAAHNFVTGREATRVGHKLSKDDSKLKVVTRQSKRSMAWLKMAQQGPKCGQVIKGRIALSHDVADMMPQELPKKLHLRRPIDYHIELALGFKPFSQVPCQMPPSKLVELRNKLTELLDAGLIKPLAA</sequence>
<reference evidence="1 2" key="1">
    <citation type="journal article" date="2018" name="PLoS Genet.">
        <title>Population sequencing reveals clonal diversity and ancestral inbreeding in the grapevine cultivar Chardonnay.</title>
        <authorList>
            <person name="Roach M.J."/>
            <person name="Johnson D.L."/>
            <person name="Bohlmann J."/>
            <person name="van Vuuren H.J."/>
            <person name="Jones S.J."/>
            <person name="Pretorius I.S."/>
            <person name="Schmidt S.A."/>
            <person name="Borneman A.R."/>
        </authorList>
    </citation>
    <scope>NUCLEOTIDE SEQUENCE [LARGE SCALE GENOMIC DNA]</scope>
    <source>
        <strain evidence="2">cv. Chardonnay</strain>
        <tissue evidence="1">Leaf</tissue>
    </source>
</reference>
<dbReference type="AlphaFoldDB" id="A0A438KAQ7"/>
<dbReference type="EMBL" id="QGNW01000011">
    <property type="protein sequence ID" value="RVX18309.1"/>
    <property type="molecule type" value="Genomic_DNA"/>
</dbReference>
<accession>A0A438KAQ7</accession>
<dbReference type="Proteomes" id="UP000288805">
    <property type="component" value="Unassembled WGS sequence"/>
</dbReference>
<evidence type="ECO:0000313" key="1">
    <source>
        <dbReference type="EMBL" id="RVX18309.1"/>
    </source>
</evidence>